<dbReference type="Pfam" id="PF13730">
    <property type="entry name" value="HTH_36"/>
    <property type="match status" value="1"/>
</dbReference>
<name>A0A2K9EJN1_9RHOB</name>
<feature type="region of interest" description="Disordered" evidence="1">
    <location>
        <begin position="80"/>
        <end position="115"/>
    </location>
</feature>
<evidence type="ECO:0008006" key="4">
    <source>
        <dbReference type="Google" id="ProtNLM"/>
    </source>
</evidence>
<reference evidence="2 3" key="1">
    <citation type="submission" date="2017-12" db="EMBL/GenBank/DDBJ databases">
        <authorList>
            <person name="Hurst M.R.H."/>
        </authorList>
    </citation>
    <scope>NUCLEOTIDE SEQUENCE [LARGE SCALE GENOMIC DNA]</scope>
    <source>
        <strain evidence="2 3">BM15</strain>
    </source>
</reference>
<keyword evidence="3" id="KW-1185">Reference proteome</keyword>
<gene>
    <name evidence="2" type="ORF">CUV01_09475</name>
</gene>
<dbReference type="EMBL" id="CP025408">
    <property type="protein sequence ID" value="AUH33587.1"/>
    <property type="molecule type" value="Genomic_DNA"/>
</dbReference>
<evidence type="ECO:0000313" key="3">
    <source>
        <dbReference type="Proteomes" id="UP000233742"/>
    </source>
</evidence>
<dbReference type="InterPro" id="IPR036388">
    <property type="entry name" value="WH-like_DNA-bd_sf"/>
</dbReference>
<sequence length="139" mass="15060">MTAAQTVDISAVQRCALFVLAYHHNDKTGLCCPSMLTIGNKCGVSDRSARNAIRALEHVGLVTANERFCATGQAANQYSLFGEPKNKSGRNLRSGTGRNHTTGTENETGRKQRSDERVIYTTGEKTVPALRIVKGARHA</sequence>
<proteinExistence type="predicted"/>
<protein>
    <recommendedName>
        <fullName evidence="4">Helix-turn-helix domain-containing protein</fullName>
    </recommendedName>
</protein>
<dbReference type="Gene3D" id="1.10.10.10">
    <property type="entry name" value="Winged helix-like DNA-binding domain superfamily/Winged helix DNA-binding domain"/>
    <property type="match status" value="1"/>
</dbReference>
<organism evidence="2 3">
    <name type="scientific">Paracoccus tegillarcae</name>
    <dbReference type="NCBI Taxonomy" id="1529068"/>
    <lineage>
        <taxon>Bacteria</taxon>
        <taxon>Pseudomonadati</taxon>
        <taxon>Pseudomonadota</taxon>
        <taxon>Alphaproteobacteria</taxon>
        <taxon>Rhodobacterales</taxon>
        <taxon>Paracoccaceae</taxon>
        <taxon>Paracoccus</taxon>
    </lineage>
</organism>
<dbReference type="AlphaFoldDB" id="A0A2K9EJN1"/>
<evidence type="ECO:0000313" key="2">
    <source>
        <dbReference type="EMBL" id="AUH33587.1"/>
    </source>
</evidence>
<feature type="compositionally biased region" description="Polar residues" evidence="1">
    <location>
        <begin position="89"/>
        <end position="106"/>
    </location>
</feature>
<evidence type="ECO:0000256" key="1">
    <source>
        <dbReference type="SAM" id="MobiDB-lite"/>
    </source>
</evidence>
<dbReference type="Proteomes" id="UP000233742">
    <property type="component" value="Chromosome"/>
</dbReference>
<dbReference type="KEGG" id="paro:CUV01_09475"/>
<accession>A0A2K9EJN1</accession>